<dbReference type="SUPFAM" id="SSF49899">
    <property type="entry name" value="Concanavalin A-like lectins/glucanases"/>
    <property type="match status" value="2"/>
</dbReference>
<evidence type="ECO:0000313" key="5">
    <source>
        <dbReference type="Proteomes" id="UP001194580"/>
    </source>
</evidence>
<dbReference type="PROSITE" id="PS50188">
    <property type="entry name" value="B302_SPRY"/>
    <property type="match status" value="2"/>
</dbReference>
<dbReference type="PROSITE" id="PS50031">
    <property type="entry name" value="EH"/>
    <property type="match status" value="1"/>
</dbReference>
<organism evidence="4 5">
    <name type="scientific">Linnemannia exigua</name>
    <dbReference type="NCBI Taxonomy" id="604196"/>
    <lineage>
        <taxon>Eukaryota</taxon>
        <taxon>Fungi</taxon>
        <taxon>Fungi incertae sedis</taxon>
        <taxon>Mucoromycota</taxon>
        <taxon>Mortierellomycotina</taxon>
        <taxon>Mortierellomycetes</taxon>
        <taxon>Mortierellales</taxon>
        <taxon>Mortierellaceae</taxon>
        <taxon>Linnemannia</taxon>
    </lineage>
</organism>
<feature type="domain" description="EH" evidence="2">
    <location>
        <begin position="829"/>
        <end position="918"/>
    </location>
</feature>
<dbReference type="PANTHER" id="PTHR12864">
    <property type="entry name" value="RAN BINDING PROTEIN 9-RELATED"/>
    <property type="match status" value="1"/>
</dbReference>
<gene>
    <name evidence="4" type="ORF">BGZ95_008849</name>
</gene>
<feature type="compositionally biased region" description="Polar residues" evidence="1">
    <location>
        <begin position="627"/>
        <end position="637"/>
    </location>
</feature>
<feature type="region of interest" description="Disordered" evidence="1">
    <location>
        <begin position="1118"/>
        <end position="1150"/>
    </location>
</feature>
<evidence type="ECO:0000256" key="1">
    <source>
        <dbReference type="SAM" id="MobiDB-lite"/>
    </source>
</evidence>
<feature type="compositionally biased region" description="Low complexity" evidence="1">
    <location>
        <begin position="1057"/>
        <end position="1091"/>
    </location>
</feature>
<feature type="compositionally biased region" description="Low complexity" evidence="1">
    <location>
        <begin position="948"/>
        <end position="965"/>
    </location>
</feature>
<dbReference type="SMART" id="SM00449">
    <property type="entry name" value="SPRY"/>
    <property type="match status" value="2"/>
</dbReference>
<accession>A0AAD4DE09</accession>
<dbReference type="Gene3D" id="1.10.238.10">
    <property type="entry name" value="EF-hand"/>
    <property type="match status" value="1"/>
</dbReference>
<evidence type="ECO:0000313" key="4">
    <source>
        <dbReference type="EMBL" id="KAG0275377.1"/>
    </source>
</evidence>
<sequence length="1588" mass="169189">MATQYRQQPPTPVASYGSASFASATSSPYYRPQSAFSPTGSTGPGAPATPPISSFSSMTGVSAPTPIASARASSPIPASAPALYKVEVSDSQAQSWHQKQQQQQQQHNIKVEVSSSTTQPKPLPLSSPGLASPALPSAPSPVRDVYAEIQLQLKRQSELQAIQQSSRRDSNIGGVTPQLSNTWITNNATTSSAIPSSMGSAGHSPFSTSSTLPQTPIGGSVGGWQQQPTPVEHQSSLTDVTPLAGAFTQESSLTTLDPAPSAANGVSARVSRPYISSMQPSYPSAIEQQSSLTEIDGTVKSGFAPGNPPYSGGNFAAGAEGCFRGNRPLSNHGQPFSPSFPSAIEQQSSLTEVDSIPSALTEIDNIPSSLTVLDDLPHRIEDQSSLTVVDDLPYGLQEQSPLTEVDNLPHGLSEQSPLTEVDEPQKDTLLSLMSETNSSKDNGIQRKRTSVTPATVTATARANAFSTASTTTTSTTTTMDSAIASPISPAIKSLSDANSAAFTMSSWSLPDDFTEEATMIAASVAQNDNDVNRAQSPIIPQVGRAPAVTPINTTWEQVDFEPSATMDGGMPGVVPYPLSPNTVDESGGRNSPMSKPASLSATNSIHRKRDSTPPIPAKPASLLHANAQRTQNPQSSAAGAELTSEEIHVEPSLPVLTTTPIHPVIEFSIDTEHVDGEEDIHSEISREDDESDGADIVDEIDEFEALLSKNDGVSALIRELKSSMSLSRSPSGGSSIAKPSARGEDKDNNNLSPVKRNDSTSSRTSQRENDLMARLADNPVESTKPKTIPPQPQAVSPTPPALVTTESTESYDLPRLNTTQFEWTFSESEQATYEKIYSLWERPAEECVSSDIAGKVYMTLGLSSHDLFAIWQMLNPEEKSVLHRTQFIAGLHMVTCKCMGYALPDELPDELMTSAAGIGRIVIPPRPAQGPSSILPGAILSEPVDNPQFQQQKQSNQQQQQYGYQNPMSPLAGHSAATGPAPPTSYASNFMHAYDFSALGGGNSGPIDLHELSGNSIFSPTDSSPFMDYQQQDYYPPMQQQWPSMPNAENYLPQPPAKSASVSKTSSLSRSSKSNSNSNANSAEVVPVVPSKPGPHALHDLAADAPVFMTFDTNPVNISSRVPPVDSQKTAKSTATSPDTSQKANGPTTTVTVVPRAPPIDYEKLYASPPDAFDHEAAPPELDVEGNNIKYRSDFKNDMTVSASVTANHPINPKAGVFYFEITIDHFKGNSALSIGIASKSLRKNFQVGWDLNSWGFHSDDGFLYFGNGKQNITYSYEYREGDTVGCGVNFLDKAVFFTINGEMMGIAFRFIKESIPLYPAIGLSQAGTEINANFGDQTFLFNIVDYKKSIMAKPNHTQPIMTWNNGTKNEKVFQILPDGLSVIAGGKDTGCIRGPKVSPRDKDVFYFEIAILYMPPSDLGTITVGVCGKEQALTDVLGWKPGSYGYSSECGDFLSVSSNRSSLHARSQSGLMKARARGPPFRTGSVVGCGVDFASRELFFTLNGECLGHAFHDLDVLDCYPCVSVIDGGGGGGVGGPLSTLTGSGGLAMTNSGSVNGTDRGGFEFKANFGQFPFMFDLAAFETNGGQ</sequence>
<dbReference type="SUPFAM" id="SSF47473">
    <property type="entry name" value="EF-hand"/>
    <property type="match status" value="1"/>
</dbReference>
<dbReference type="Pfam" id="PF12763">
    <property type="entry name" value="EH"/>
    <property type="match status" value="1"/>
</dbReference>
<dbReference type="InterPro" id="IPR000261">
    <property type="entry name" value="EH_dom"/>
</dbReference>
<feature type="compositionally biased region" description="Polar residues" evidence="1">
    <location>
        <begin position="1127"/>
        <end position="1146"/>
    </location>
</feature>
<dbReference type="InterPro" id="IPR001870">
    <property type="entry name" value="B30.2/SPRY"/>
</dbReference>
<feature type="compositionally biased region" description="Pro residues" evidence="1">
    <location>
        <begin position="787"/>
        <end position="800"/>
    </location>
</feature>
<feature type="region of interest" description="Disordered" evidence="1">
    <location>
        <begin position="91"/>
        <end position="138"/>
    </location>
</feature>
<feature type="compositionally biased region" description="Low complexity" evidence="1">
    <location>
        <begin position="37"/>
        <end position="46"/>
    </location>
</feature>
<feature type="domain" description="B30.2/SPRY" evidence="3">
    <location>
        <begin position="1150"/>
        <end position="1340"/>
    </location>
</feature>
<dbReference type="EMBL" id="JAAAIL010000486">
    <property type="protein sequence ID" value="KAG0275377.1"/>
    <property type="molecule type" value="Genomic_DNA"/>
</dbReference>
<feature type="domain" description="B30.2/SPRY" evidence="3">
    <location>
        <begin position="1343"/>
        <end position="1542"/>
    </location>
</feature>
<dbReference type="InterPro" id="IPR043136">
    <property type="entry name" value="B30.2/SPRY_sf"/>
</dbReference>
<dbReference type="InterPro" id="IPR050618">
    <property type="entry name" value="Ubq-SigPath_Reg"/>
</dbReference>
<dbReference type="SMART" id="SM00027">
    <property type="entry name" value="EH"/>
    <property type="match status" value="1"/>
</dbReference>
<proteinExistence type="predicted"/>
<dbReference type="InterPro" id="IPR003877">
    <property type="entry name" value="SPRY_dom"/>
</dbReference>
<dbReference type="InterPro" id="IPR011992">
    <property type="entry name" value="EF-hand-dom_pair"/>
</dbReference>
<evidence type="ECO:0000259" key="2">
    <source>
        <dbReference type="PROSITE" id="PS50031"/>
    </source>
</evidence>
<feature type="compositionally biased region" description="Polar residues" evidence="1">
    <location>
        <begin position="579"/>
        <end position="604"/>
    </location>
</feature>
<dbReference type="InterPro" id="IPR013320">
    <property type="entry name" value="ConA-like_dom_sf"/>
</dbReference>
<protein>
    <recommendedName>
        <fullName evidence="6">B30.2/SPRY domain-containing protein</fullName>
    </recommendedName>
</protein>
<comment type="caution">
    <text evidence="4">The sequence shown here is derived from an EMBL/GenBank/DDBJ whole genome shotgun (WGS) entry which is preliminary data.</text>
</comment>
<feature type="region of interest" description="Disordered" evidence="1">
    <location>
        <begin position="947"/>
        <end position="980"/>
    </location>
</feature>
<feature type="region of interest" description="Disordered" evidence="1">
    <location>
        <begin position="399"/>
        <end position="420"/>
    </location>
</feature>
<dbReference type="Proteomes" id="UP001194580">
    <property type="component" value="Unassembled WGS sequence"/>
</dbReference>
<feature type="compositionally biased region" description="Polar residues" evidence="1">
    <location>
        <begin position="17"/>
        <end position="28"/>
    </location>
</feature>
<feature type="compositionally biased region" description="Low complexity" evidence="1">
    <location>
        <begin position="92"/>
        <end position="106"/>
    </location>
</feature>
<feature type="region of interest" description="Disordered" evidence="1">
    <location>
        <begin position="1"/>
        <end position="61"/>
    </location>
</feature>
<keyword evidence="5" id="KW-1185">Reference proteome</keyword>
<feature type="region of interest" description="Disordered" evidence="1">
    <location>
        <begin position="722"/>
        <end position="804"/>
    </location>
</feature>
<dbReference type="Gene3D" id="2.60.120.920">
    <property type="match status" value="2"/>
</dbReference>
<name>A0AAD4DE09_9FUNG</name>
<dbReference type="Pfam" id="PF00622">
    <property type="entry name" value="SPRY"/>
    <property type="match status" value="2"/>
</dbReference>
<evidence type="ECO:0008006" key="6">
    <source>
        <dbReference type="Google" id="ProtNLM"/>
    </source>
</evidence>
<dbReference type="InterPro" id="IPR044736">
    <property type="entry name" value="Gid1/RanBPM/SPLA_SPRY"/>
</dbReference>
<evidence type="ECO:0000259" key="3">
    <source>
        <dbReference type="PROSITE" id="PS50188"/>
    </source>
</evidence>
<reference evidence="4" key="1">
    <citation type="journal article" date="2020" name="Fungal Divers.">
        <title>Resolving the Mortierellaceae phylogeny through synthesis of multi-gene phylogenetics and phylogenomics.</title>
        <authorList>
            <person name="Vandepol N."/>
            <person name="Liber J."/>
            <person name="Desiro A."/>
            <person name="Na H."/>
            <person name="Kennedy M."/>
            <person name="Barry K."/>
            <person name="Grigoriev I.V."/>
            <person name="Miller A.N."/>
            <person name="O'Donnell K."/>
            <person name="Stajich J.E."/>
            <person name="Bonito G."/>
        </authorList>
    </citation>
    <scope>NUCLEOTIDE SEQUENCE</scope>
    <source>
        <strain evidence="4">NRRL 28262</strain>
    </source>
</reference>
<feature type="compositionally biased region" description="Low complexity" evidence="1">
    <location>
        <begin position="124"/>
        <end position="138"/>
    </location>
</feature>
<feature type="compositionally biased region" description="Low complexity" evidence="1">
    <location>
        <begin position="722"/>
        <end position="735"/>
    </location>
</feature>
<dbReference type="CDD" id="cd12885">
    <property type="entry name" value="SPRY_RanBP_like"/>
    <property type="match status" value="2"/>
</dbReference>
<feature type="region of interest" description="Disordered" evidence="1">
    <location>
        <begin position="576"/>
        <end position="653"/>
    </location>
</feature>
<feature type="region of interest" description="Disordered" evidence="1">
    <location>
        <begin position="1037"/>
        <end position="1091"/>
    </location>
</feature>